<protein>
    <submittedName>
        <fullName evidence="10">ABC transporter permease</fullName>
    </submittedName>
</protein>
<dbReference type="OrthoDB" id="9808461at2"/>
<comment type="similarity">
    <text evidence="2">Belongs to the ABC-4 integral membrane protein family. LolC/E subfamily.</text>
</comment>
<sequence length="437" mass="47393">MAFAAVERLIAFRYLRARREEGFISVIAAFSLIGITLGVGTLIVVMSVMNGFRFEMLRQMSSISGQLGVQGSRAGIDATPELLAAMTKVPGVLSATPTAEGQVMAVAGDKVRGVVLRGVRPEDFKARAPLSAAIEGPAELRDRYRGLCRADDDKPIDWGSLKDFGKDFSVVVGRRLADLLKLKIGDTFQLVSPVEVATPLGVVPRAVQARVAAVFCAGMYDYDANFVYAPLPDVQRLLNYGDMVTGIEVFVADDASLAGARRQLSQIVGTQAWVFDWWQANIGFFAAIQGQTNVMFIVLSMIVLVAAFNIVSSLVMLVRTKTADIAILRTMGATRGAIMRIFLLDGMAIGGIGTLLGLALGLAFARNIEAIRQWLQRTFDIVLFDETLYLLAEMPSRIEWNEIAVIAVMALVFALLASLYPAAKAARLDPVEGLHRE</sequence>
<reference evidence="10 11" key="1">
    <citation type="submission" date="2019-07" db="EMBL/GenBank/DDBJ databases">
        <title>Whole genome shotgun sequence of Reyranella soli NBRC 108950.</title>
        <authorList>
            <person name="Hosoyama A."/>
            <person name="Uohara A."/>
            <person name="Ohji S."/>
            <person name="Ichikawa N."/>
        </authorList>
    </citation>
    <scope>NUCLEOTIDE SEQUENCE [LARGE SCALE GENOMIC DNA]</scope>
    <source>
        <strain evidence="10 11">NBRC 108950</strain>
    </source>
</reference>
<evidence type="ECO:0000256" key="1">
    <source>
        <dbReference type="ARBA" id="ARBA00004651"/>
    </source>
</evidence>
<name>A0A512N788_9HYPH</name>
<feature type="domain" description="ABC3 transporter permease C-terminal" evidence="8">
    <location>
        <begin position="297"/>
        <end position="430"/>
    </location>
</feature>
<evidence type="ECO:0000256" key="4">
    <source>
        <dbReference type="ARBA" id="ARBA00022692"/>
    </source>
</evidence>
<evidence type="ECO:0000313" key="11">
    <source>
        <dbReference type="Proteomes" id="UP000321058"/>
    </source>
</evidence>
<organism evidence="10 11">
    <name type="scientific">Reyranella soli</name>
    <dbReference type="NCBI Taxonomy" id="1230389"/>
    <lineage>
        <taxon>Bacteria</taxon>
        <taxon>Pseudomonadati</taxon>
        <taxon>Pseudomonadota</taxon>
        <taxon>Alphaproteobacteria</taxon>
        <taxon>Hyphomicrobiales</taxon>
        <taxon>Reyranellaceae</taxon>
        <taxon>Reyranella</taxon>
    </lineage>
</organism>
<keyword evidence="6 7" id="KW-0472">Membrane</keyword>
<dbReference type="AlphaFoldDB" id="A0A512N788"/>
<dbReference type="GO" id="GO:0044874">
    <property type="term" value="P:lipoprotein localization to outer membrane"/>
    <property type="evidence" value="ECO:0007669"/>
    <property type="project" value="TreeGrafter"/>
</dbReference>
<dbReference type="RefSeq" id="WP_147148783.1">
    <property type="nucleotide sequence ID" value="NZ_BKAJ01000032.1"/>
</dbReference>
<dbReference type="InterPro" id="IPR051447">
    <property type="entry name" value="Lipoprotein-release_system"/>
</dbReference>
<dbReference type="PANTHER" id="PTHR30489">
    <property type="entry name" value="LIPOPROTEIN-RELEASING SYSTEM TRANSMEMBRANE PROTEIN LOLE"/>
    <property type="match status" value="1"/>
</dbReference>
<keyword evidence="11" id="KW-1185">Reference proteome</keyword>
<dbReference type="Pfam" id="PF02687">
    <property type="entry name" value="FtsX"/>
    <property type="match status" value="1"/>
</dbReference>
<dbReference type="Pfam" id="PF12704">
    <property type="entry name" value="MacB_PCD"/>
    <property type="match status" value="1"/>
</dbReference>
<accession>A0A512N788</accession>
<dbReference type="EMBL" id="BKAJ01000032">
    <property type="protein sequence ID" value="GEP54844.1"/>
    <property type="molecule type" value="Genomic_DNA"/>
</dbReference>
<evidence type="ECO:0000256" key="5">
    <source>
        <dbReference type="ARBA" id="ARBA00022989"/>
    </source>
</evidence>
<evidence type="ECO:0000313" key="10">
    <source>
        <dbReference type="EMBL" id="GEP54844.1"/>
    </source>
</evidence>
<feature type="transmembrane region" description="Helical" evidence="7">
    <location>
        <begin position="23"/>
        <end position="52"/>
    </location>
</feature>
<dbReference type="PANTHER" id="PTHR30489:SF0">
    <property type="entry name" value="LIPOPROTEIN-RELEASING SYSTEM TRANSMEMBRANE PROTEIN LOLE"/>
    <property type="match status" value="1"/>
</dbReference>
<keyword evidence="5 7" id="KW-1133">Transmembrane helix</keyword>
<evidence type="ECO:0000256" key="3">
    <source>
        <dbReference type="ARBA" id="ARBA00022475"/>
    </source>
</evidence>
<dbReference type="GO" id="GO:0098797">
    <property type="term" value="C:plasma membrane protein complex"/>
    <property type="evidence" value="ECO:0007669"/>
    <property type="project" value="TreeGrafter"/>
</dbReference>
<feature type="transmembrane region" description="Helical" evidence="7">
    <location>
        <begin position="294"/>
        <end position="318"/>
    </location>
</feature>
<dbReference type="Proteomes" id="UP000321058">
    <property type="component" value="Unassembled WGS sequence"/>
</dbReference>
<evidence type="ECO:0000256" key="2">
    <source>
        <dbReference type="ARBA" id="ARBA00005236"/>
    </source>
</evidence>
<dbReference type="InterPro" id="IPR025857">
    <property type="entry name" value="MacB_PCD"/>
</dbReference>
<evidence type="ECO:0000259" key="8">
    <source>
        <dbReference type="Pfam" id="PF02687"/>
    </source>
</evidence>
<evidence type="ECO:0000256" key="7">
    <source>
        <dbReference type="SAM" id="Phobius"/>
    </source>
</evidence>
<proteinExistence type="inferred from homology"/>
<evidence type="ECO:0000256" key="6">
    <source>
        <dbReference type="ARBA" id="ARBA00023136"/>
    </source>
</evidence>
<keyword evidence="4 7" id="KW-0812">Transmembrane</keyword>
<dbReference type="InterPro" id="IPR003838">
    <property type="entry name" value="ABC3_permease_C"/>
</dbReference>
<keyword evidence="3" id="KW-1003">Cell membrane</keyword>
<feature type="transmembrane region" description="Helical" evidence="7">
    <location>
        <begin position="338"/>
        <end position="365"/>
    </location>
</feature>
<comment type="caution">
    <text evidence="10">The sequence shown here is derived from an EMBL/GenBank/DDBJ whole genome shotgun (WGS) entry which is preliminary data.</text>
</comment>
<evidence type="ECO:0000259" key="9">
    <source>
        <dbReference type="Pfam" id="PF12704"/>
    </source>
</evidence>
<feature type="transmembrane region" description="Helical" evidence="7">
    <location>
        <begin position="403"/>
        <end position="423"/>
    </location>
</feature>
<gene>
    <name evidence="10" type="ORF">RSO01_20100</name>
</gene>
<feature type="domain" description="MacB-like periplasmic core" evidence="9">
    <location>
        <begin position="29"/>
        <end position="266"/>
    </location>
</feature>
<comment type="subcellular location">
    <subcellularLocation>
        <location evidence="1">Cell membrane</location>
        <topology evidence="1">Multi-pass membrane protein</topology>
    </subcellularLocation>
</comment>